<dbReference type="RefSeq" id="WP_066670529.1">
    <property type="nucleotide sequence ID" value="NZ_LYVF01000188.1"/>
</dbReference>
<feature type="transmembrane region" description="Helical" evidence="9">
    <location>
        <begin position="230"/>
        <end position="251"/>
    </location>
</feature>
<dbReference type="FunFam" id="3.90.550.10:FF:000079">
    <property type="entry name" value="Probable glycosyl transferase"/>
    <property type="match status" value="1"/>
</dbReference>
<dbReference type="InterPro" id="IPR001173">
    <property type="entry name" value="Glyco_trans_2-like"/>
</dbReference>
<keyword evidence="6 9" id="KW-1133">Transmembrane helix</keyword>
<evidence type="ECO:0000256" key="1">
    <source>
        <dbReference type="ARBA" id="ARBA00004651"/>
    </source>
</evidence>
<feature type="domain" description="Glycosyltransferase 2-like" evidence="10">
    <location>
        <begin position="6"/>
        <end position="168"/>
    </location>
</feature>
<evidence type="ECO:0000256" key="4">
    <source>
        <dbReference type="ARBA" id="ARBA00022679"/>
    </source>
</evidence>
<dbReference type="Pfam" id="PF00535">
    <property type="entry name" value="Glycos_transf_2"/>
    <property type="match status" value="1"/>
</dbReference>
<dbReference type="EMBL" id="LYVF01000188">
    <property type="protein sequence ID" value="OAT79902.1"/>
    <property type="molecule type" value="Genomic_DNA"/>
</dbReference>
<dbReference type="STRING" id="1838280.A6M21_14415"/>
<dbReference type="OrthoDB" id="9807778at2"/>
<proteinExistence type="inferred from homology"/>
<evidence type="ECO:0000259" key="10">
    <source>
        <dbReference type="Pfam" id="PF00535"/>
    </source>
</evidence>
<evidence type="ECO:0000256" key="9">
    <source>
        <dbReference type="SAM" id="Phobius"/>
    </source>
</evidence>
<dbReference type="PANTHER" id="PTHR48090:SF1">
    <property type="entry name" value="PROPHAGE BACTOPRENOL GLUCOSYL TRANSFERASE HOMOLOG"/>
    <property type="match status" value="1"/>
</dbReference>
<feature type="transmembrane region" description="Helical" evidence="9">
    <location>
        <begin position="263"/>
        <end position="288"/>
    </location>
</feature>
<gene>
    <name evidence="11" type="ORF">A6M21_14415</name>
</gene>
<dbReference type="SUPFAM" id="SSF53448">
    <property type="entry name" value="Nucleotide-diphospho-sugar transferases"/>
    <property type="match status" value="1"/>
</dbReference>
<dbReference type="Proteomes" id="UP000078532">
    <property type="component" value="Unassembled WGS sequence"/>
</dbReference>
<reference evidence="11 12" key="1">
    <citation type="submission" date="2016-04" db="EMBL/GenBank/DDBJ databases">
        <authorList>
            <person name="Evans L.H."/>
            <person name="Alamgir A."/>
            <person name="Owens N."/>
            <person name="Weber N.D."/>
            <person name="Virtaneva K."/>
            <person name="Barbian K."/>
            <person name="Babar A."/>
            <person name="Rosenke K."/>
        </authorList>
    </citation>
    <scope>NUCLEOTIDE SEQUENCE [LARGE SCALE GENOMIC DNA]</scope>
    <source>
        <strain evidence="11 12">LMa1</strain>
    </source>
</reference>
<comment type="caution">
    <text evidence="11">The sequence shown here is derived from an EMBL/GenBank/DDBJ whole genome shotgun (WGS) entry which is preliminary data.</text>
</comment>
<protein>
    <submittedName>
        <fullName evidence="11">Bactoprenol glucosyl transferase</fullName>
    </submittedName>
</protein>
<evidence type="ECO:0000256" key="7">
    <source>
        <dbReference type="ARBA" id="ARBA00023136"/>
    </source>
</evidence>
<dbReference type="InterPro" id="IPR029044">
    <property type="entry name" value="Nucleotide-diphossugar_trans"/>
</dbReference>
<keyword evidence="2" id="KW-1003">Cell membrane</keyword>
<dbReference type="InterPro" id="IPR050256">
    <property type="entry name" value="Glycosyltransferase_2"/>
</dbReference>
<keyword evidence="4 11" id="KW-0808">Transferase</keyword>
<dbReference type="CDD" id="cd04187">
    <property type="entry name" value="DPM1_like_bac"/>
    <property type="match status" value="1"/>
</dbReference>
<comment type="subcellular location">
    <subcellularLocation>
        <location evidence="1">Cell membrane</location>
        <topology evidence="1">Multi-pass membrane protein</topology>
    </subcellularLocation>
</comment>
<keyword evidence="5 9" id="KW-0812">Transmembrane</keyword>
<evidence type="ECO:0000256" key="2">
    <source>
        <dbReference type="ARBA" id="ARBA00022475"/>
    </source>
</evidence>
<evidence type="ECO:0000256" key="6">
    <source>
        <dbReference type="ARBA" id="ARBA00022989"/>
    </source>
</evidence>
<dbReference type="GO" id="GO:0016757">
    <property type="term" value="F:glycosyltransferase activity"/>
    <property type="evidence" value="ECO:0007669"/>
    <property type="project" value="UniProtKB-KW"/>
</dbReference>
<name>A0A1B7LBI5_9FIRM</name>
<dbReference type="PANTHER" id="PTHR48090">
    <property type="entry name" value="UNDECAPRENYL-PHOSPHATE 4-DEOXY-4-FORMAMIDO-L-ARABINOSE TRANSFERASE-RELATED"/>
    <property type="match status" value="1"/>
</dbReference>
<evidence type="ECO:0000256" key="3">
    <source>
        <dbReference type="ARBA" id="ARBA00022676"/>
    </source>
</evidence>
<dbReference type="AlphaFoldDB" id="A0A1B7LBI5"/>
<dbReference type="Gene3D" id="3.90.550.10">
    <property type="entry name" value="Spore Coat Polysaccharide Biosynthesis Protein SpsA, Chain A"/>
    <property type="match status" value="1"/>
</dbReference>
<organism evidence="11 12">
    <name type="scientific">Desulfotomaculum copahuensis</name>
    <dbReference type="NCBI Taxonomy" id="1838280"/>
    <lineage>
        <taxon>Bacteria</taxon>
        <taxon>Bacillati</taxon>
        <taxon>Bacillota</taxon>
        <taxon>Clostridia</taxon>
        <taxon>Eubacteriales</taxon>
        <taxon>Desulfotomaculaceae</taxon>
        <taxon>Desulfotomaculum</taxon>
    </lineage>
</organism>
<dbReference type="GO" id="GO:0005886">
    <property type="term" value="C:plasma membrane"/>
    <property type="evidence" value="ECO:0007669"/>
    <property type="project" value="UniProtKB-SubCell"/>
</dbReference>
<accession>A0A1B7LBI5</accession>
<keyword evidence="3" id="KW-0328">Glycosyltransferase</keyword>
<comment type="similarity">
    <text evidence="8">Belongs to the glycosyltransferase 2 family. GtrB subfamily.</text>
</comment>
<keyword evidence="7 9" id="KW-0472">Membrane</keyword>
<evidence type="ECO:0000313" key="12">
    <source>
        <dbReference type="Proteomes" id="UP000078532"/>
    </source>
</evidence>
<keyword evidence="12" id="KW-1185">Reference proteome</keyword>
<evidence type="ECO:0000256" key="5">
    <source>
        <dbReference type="ARBA" id="ARBA00022692"/>
    </source>
</evidence>
<evidence type="ECO:0000313" key="11">
    <source>
        <dbReference type="EMBL" id="OAT79902.1"/>
    </source>
</evidence>
<evidence type="ECO:0000256" key="8">
    <source>
        <dbReference type="ARBA" id="ARBA00038152"/>
    </source>
</evidence>
<sequence>MYHLISVVCPMYNEMDNITAFYERTVKVLTDTGQPFELICINDGSCDRTLDRLIALNQRDNRVKVIDLSRNYGKEIAMSAGIDYSRGEAVILIDADLQHPPEMIPALVEKWREGYDVVYATRSGQNGEPWLKRWTSHIFYKVINKLTSFDVPGDTGDFRLLDRKVVDALRQLHEQHRFMKGLFSWVGFRQTGVTYNQEPRHAGKSKWNYWQLCNLAIEGITSFSYTPLRFATFFGLVVAFLSIVYGIYLIIDTLLHGNPVPGYPSLMVMILFLGGVQLFTIGIIGEYIGRTYIETKKRPLYFVRSTRGFDTAAPVEMKCGSGRSEDAQ</sequence>